<dbReference type="PANTHER" id="PTHR38786:SF1">
    <property type="entry name" value="FLAGELLAR FLIJ PROTEIN"/>
    <property type="match status" value="1"/>
</dbReference>
<dbReference type="NCBIfam" id="TIGR02473">
    <property type="entry name" value="flagell_FliJ"/>
    <property type="match status" value="1"/>
</dbReference>
<keyword evidence="7" id="KW-1005">Bacterial flagellum biogenesis</keyword>
<dbReference type="InterPro" id="IPR052570">
    <property type="entry name" value="FliJ"/>
</dbReference>
<dbReference type="AlphaFoldDB" id="A0A917JJM6"/>
<evidence type="ECO:0000256" key="10">
    <source>
        <dbReference type="ARBA" id="ARBA00023225"/>
    </source>
</evidence>
<evidence type="ECO:0000256" key="9">
    <source>
        <dbReference type="ARBA" id="ARBA00023136"/>
    </source>
</evidence>
<sequence length="149" mass="17532">MARPDPLLTVLKLATDAEEQAGMQLRAAQMECQKRDAQQQALQNYRLDYMKQMSMQQGQNISASAYHQFHRFVQQIDDAIAQQIKACAEADNQRQHRQTHWLEKQKKRKAVELLLEHKAEKKAVKAQKAEQKMFDEFASQQFFRKRSIR</sequence>
<keyword evidence="11" id="KW-0282">Flagellum</keyword>
<evidence type="ECO:0000313" key="12">
    <source>
        <dbReference type="Proteomes" id="UP000613743"/>
    </source>
</evidence>
<keyword evidence="6" id="KW-0145">Chemotaxis</keyword>
<dbReference type="PANTHER" id="PTHR38786">
    <property type="entry name" value="FLAGELLAR FLIJ PROTEIN"/>
    <property type="match status" value="1"/>
</dbReference>
<name>A0A917JJM6_9GAMM</name>
<evidence type="ECO:0000256" key="3">
    <source>
        <dbReference type="ARBA" id="ARBA00020392"/>
    </source>
</evidence>
<keyword evidence="12" id="KW-1185">Reference proteome</keyword>
<accession>A0A917JJM6</accession>
<evidence type="ECO:0000256" key="7">
    <source>
        <dbReference type="ARBA" id="ARBA00022795"/>
    </source>
</evidence>
<dbReference type="GO" id="GO:0005886">
    <property type="term" value="C:plasma membrane"/>
    <property type="evidence" value="ECO:0007669"/>
    <property type="project" value="UniProtKB-SubCell"/>
</dbReference>
<reference evidence="11" key="2">
    <citation type="submission" date="2020-09" db="EMBL/GenBank/DDBJ databases">
        <authorList>
            <person name="Sun Q."/>
            <person name="Ohkuma M."/>
        </authorList>
    </citation>
    <scope>NUCLEOTIDE SEQUENCE</scope>
    <source>
        <strain evidence="11">JCM 30804</strain>
    </source>
</reference>
<evidence type="ECO:0000256" key="5">
    <source>
        <dbReference type="ARBA" id="ARBA00022475"/>
    </source>
</evidence>
<dbReference type="GO" id="GO:0009288">
    <property type="term" value="C:bacterial-type flagellum"/>
    <property type="evidence" value="ECO:0007669"/>
    <property type="project" value="InterPro"/>
</dbReference>
<reference evidence="11" key="1">
    <citation type="journal article" date="2014" name="Int. J. Syst. Evol. Microbiol.">
        <title>Complete genome sequence of Corynebacterium casei LMG S-19264T (=DSM 44701T), isolated from a smear-ripened cheese.</title>
        <authorList>
            <consortium name="US DOE Joint Genome Institute (JGI-PGF)"/>
            <person name="Walter F."/>
            <person name="Albersmeier A."/>
            <person name="Kalinowski J."/>
            <person name="Ruckert C."/>
        </authorList>
    </citation>
    <scope>NUCLEOTIDE SEQUENCE</scope>
    <source>
        <strain evidence="11">JCM 30804</strain>
    </source>
</reference>
<keyword evidence="5" id="KW-1003">Cell membrane</keyword>
<dbReference type="Proteomes" id="UP000613743">
    <property type="component" value="Unassembled WGS sequence"/>
</dbReference>
<dbReference type="GO" id="GO:0006935">
    <property type="term" value="P:chemotaxis"/>
    <property type="evidence" value="ECO:0007669"/>
    <property type="project" value="UniProtKB-KW"/>
</dbReference>
<dbReference type="GO" id="GO:0071973">
    <property type="term" value="P:bacterial-type flagellum-dependent cell motility"/>
    <property type="evidence" value="ECO:0007669"/>
    <property type="project" value="InterPro"/>
</dbReference>
<keyword evidence="8" id="KW-0653">Protein transport</keyword>
<protein>
    <recommendedName>
        <fullName evidence="3">Flagellar FliJ protein</fullName>
    </recommendedName>
</protein>
<evidence type="ECO:0000313" key="11">
    <source>
        <dbReference type="EMBL" id="GGI67511.1"/>
    </source>
</evidence>
<evidence type="ECO:0000256" key="8">
    <source>
        <dbReference type="ARBA" id="ARBA00022927"/>
    </source>
</evidence>
<dbReference type="RefSeq" id="WP_188916776.1">
    <property type="nucleotide sequence ID" value="NZ_BMPZ01000001.1"/>
</dbReference>
<evidence type="ECO:0000256" key="1">
    <source>
        <dbReference type="ARBA" id="ARBA00004413"/>
    </source>
</evidence>
<evidence type="ECO:0000256" key="2">
    <source>
        <dbReference type="ARBA" id="ARBA00010004"/>
    </source>
</evidence>
<dbReference type="EMBL" id="BMPZ01000001">
    <property type="protein sequence ID" value="GGI67511.1"/>
    <property type="molecule type" value="Genomic_DNA"/>
</dbReference>
<dbReference type="GO" id="GO:0044781">
    <property type="term" value="P:bacterial-type flagellum organization"/>
    <property type="evidence" value="ECO:0007669"/>
    <property type="project" value="UniProtKB-KW"/>
</dbReference>
<organism evidence="11 12">
    <name type="scientific">Shewanella gelidii</name>
    <dbReference type="NCBI Taxonomy" id="1642821"/>
    <lineage>
        <taxon>Bacteria</taxon>
        <taxon>Pseudomonadati</taxon>
        <taxon>Pseudomonadota</taxon>
        <taxon>Gammaproteobacteria</taxon>
        <taxon>Alteromonadales</taxon>
        <taxon>Shewanellaceae</taxon>
        <taxon>Shewanella</taxon>
    </lineage>
</organism>
<dbReference type="Gene3D" id="1.10.287.1700">
    <property type="match status" value="1"/>
</dbReference>
<keyword evidence="4" id="KW-0813">Transport</keyword>
<comment type="caution">
    <text evidence="11">The sequence shown here is derived from an EMBL/GenBank/DDBJ whole genome shotgun (WGS) entry which is preliminary data.</text>
</comment>
<keyword evidence="11" id="KW-0966">Cell projection</keyword>
<evidence type="ECO:0000256" key="6">
    <source>
        <dbReference type="ARBA" id="ARBA00022500"/>
    </source>
</evidence>
<evidence type="ECO:0000256" key="4">
    <source>
        <dbReference type="ARBA" id="ARBA00022448"/>
    </source>
</evidence>
<comment type="subcellular location">
    <subcellularLocation>
        <location evidence="1">Cell membrane</location>
        <topology evidence="1">Peripheral membrane protein</topology>
        <orientation evidence="1">Cytoplasmic side</orientation>
    </subcellularLocation>
</comment>
<dbReference type="InterPro" id="IPR053716">
    <property type="entry name" value="Flag_assembly_chemotaxis_eff"/>
</dbReference>
<dbReference type="GO" id="GO:0015031">
    <property type="term" value="P:protein transport"/>
    <property type="evidence" value="ECO:0007669"/>
    <property type="project" value="UniProtKB-KW"/>
</dbReference>
<keyword evidence="11" id="KW-0969">Cilium</keyword>
<keyword evidence="10" id="KW-1006">Bacterial flagellum protein export</keyword>
<keyword evidence="9" id="KW-0472">Membrane</keyword>
<dbReference type="Pfam" id="PF02050">
    <property type="entry name" value="FliJ"/>
    <property type="match status" value="1"/>
</dbReference>
<proteinExistence type="inferred from homology"/>
<comment type="similarity">
    <text evidence="2">Belongs to the FliJ family.</text>
</comment>
<dbReference type="InterPro" id="IPR012823">
    <property type="entry name" value="Flagell_FliJ"/>
</dbReference>
<gene>
    <name evidence="11" type="primary">fliJ</name>
    <name evidence="11" type="ORF">GCM10009332_00900</name>
</gene>